<name>A0ABS2DWD9_9BURK</name>
<evidence type="ECO:0000256" key="4">
    <source>
        <dbReference type="ARBA" id="ARBA00023163"/>
    </source>
</evidence>
<dbReference type="PANTHER" id="PTHR30118">
    <property type="entry name" value="HTH-TYPE TRANSCRIPTIONAL REGULATOR LEUO-RELATED"/>
    <property type="match status" value="1"/>
</dbReference>
<protein>
    <submittedName>
        <fullName evidence="5">LysR family transcriptional regulator</fullName>
    </submittedName>
</protein>
<dbReference type="InterPro" id="IPR050389">
    <property type="entry name" value="LysR-type_TF"/>
</dbReference>
<keyword evidence="4" id="KW-0804">Transcription</keyword>
<comment type="caution">
    <text evidence="5">The sequence shown here is derived from an EMBL/GenBank/DDBJ whole genome shotgun (WGS) entry which is preliminary data.</text>
</comment>
<evidence type="ECO:0000313" key="5">
    <source>
        <dbReference type="EMBL" id="MBM6705417.1"/>
    </source>
</evidence>
<keyword evidence="3" id="KW-0238">DNA-binding</keyword>
<organism evidence="5 6">
    <name type="scientific">Sutterella massiliensis</name>
    <dbReference type="NCBI Taxonomy" id="1816689"/>
    <lineage>
        <taxon>Bacteria</taxon>
        <taxon>Pseudomonadati</taxon>
        <taxon>Pseudomonadota</taxon>
        <taxon>Betaproteobacteria</taxon>
        <taxon>Burkholderiales</taxon>
        <taxon>Sutterellaceae</taxon>
        <taxon>Sutterella</taxon>
    </lineage>
</organism>
<evidence type="ECO:0000256" key="2">
    <source>
        <dbReference type="ARBA" id="ARBA00023015"/>
    </source>
</evidence>
<reference evidence="5 6" key="1">
    <citation type="journal article" date="2021" name="Sci. Rep.">
        <title>The distribution of antibiotic resistance genes in chicken gut microbiota commensals.</title>
        <authorList>
            <person name="Juricova H."/>
            <person name="Matiasovicova J."/>
            <person name="Kubasova T."/>
            <person name="Cejkova D."/>
            <person name="Rychlik I."/>
        </authorList>
    </citation>
    <scope>NUCLEOTIDE SEQUENCE [LARGE SCALE GENOMIC DNA]</scope>
    <source>
        <strain evidence="5 6">An829</strain>
    </source>
</reference>
<comment type="similarity">
    <text evidence="1">Belongs to the LysR transcriptional regulatory family.</text>
</comment>
<evidence type="ECO:0000313" key="6">
    <source>
        <dbReference type="Proteomes" id="UP000715095"/>
    </source>
</evidence>
<dbReference type="Proteomes" id="UP000715095">
    <property type="component" value="Unassembled WGS sequence"/>
</dbReference>
<sequence>RALGRLRLVFDDECFTRSGNSMLATHRLERLLPKIAHALEALEDIATEPTYRPEAIRRHFVIEMVDNAVVALLLPVIDEIRSKAP</sequence>
<keyword evidence="2" id="KW-0805">Transcription regulation</keyword>
<dbReference type="PANTHER" id="PTHR30118:SF15">
    <property type="entry name" value="TRANSCRIPTIONAL REGULATORY PROTEIN"/>
    <property type="match status" value="1"/>
</dbReference>
<feature type="non-terminal residue" evidence="5">
    <location>
        <position position="1"/>
    </location>
</feature>
<evidence type="ECO:0000256" key="3">
    <source>
        <dbReference type="ARBA" id="ARBA00023125"/>
    </source>
</evidence>
<evidence type="ECO:0000256" key="1">
    <source>
        <dbReference type="ARBA" id="ARBA00009437"/>
    </source>
</evidence>
<dbReference type="EMBL" id="JACJJC010000476">
    <property type="protein sequence ID" value="MBM6705417.1"/>
    <property type="molecule type" value="Genomic_DNA"/>
</dbReference>
<keyword evidence="6" id="KW-1185">Reference proteome</keyword>
<feature type="non-terminal residue" evidence="5">
    <location>
        <position position="85"/>
    </location>
</feature>
<gene>
    <name evidence="5" type="ORF">H6A60_13180</name>
</gene>
<accession>A0ABS2DWD9</accession>
<proteinExistence type="inferred from homology"/>